<dbReference type="PANTHER" id="PTHR15608">
    <property type="entry name" value="SPLICING FACTOR U2AF-ASSOCIATED PROTEIN 2"/>
    <property type="match status" value="1"/>
</dbReference>
<dbReference type="OrthoDB" id="10258585at2759"/>
<dbReference type="GO" id="GO:0003723">
    <property type="term" value="F:RNA binding"/>
    <property type="evidence" value="ECO:0007669"/>
    <property type="project" value="TreeGrafter"/>
</dbReference>
<keyword evidence="3" id="KW-1185">Reference proteome</keyword>
<comment type="caution">
    <text evidence="2">The sequence shown here is derived from an EMBL/GenBank/DDBJ whole genome shotgun (WGS) entry which is preliminary data.</text>
</comment>
<organism evidence="2 3">
    <name type="scientific">Parascedosporium putredinis</name>
    <dbReference type="NCBI Taxonomy" id="1442378"/>
    <lineage>
        <taxon>Eukaryota</taxon>
        <taxon>Fungi</taxon>
        <taxon>Dikarya</taxon>
        <taxon>Ascomycota</taxon>
        <taxon>Pezizomycotina</taxon>
        <taxon>Sordariomycetes</taxon>
        <taxon>Hypocreomycetidae</taxon>
        <taxon>Microascales</taxon>
        <taxon>Microascaceae</taxon>
        <taxon>Parascedosporium</taxon>
    </lineage>
</organism>
<feature type="region of interest" description="Disordered" evidence="1">
    <location>
        <begin position="46"/>
        <end position="133"/>
    </location>
</feature>
<dbReference type="GO" id="GO:0005686">
    <property type="term" value="C:U2 snRNP"/>
    <property type="evidence" value="ECO:0007669"/>
    <property type="project" value="TreeGrafter"/>
</dbReference>
<accession>A0A9P1H4J9</accession>
<protein>
    <recommendedName>
        <fullName evidence="4">RRM domain-containing protein</fullName>
    </recommendedName>
</protein>
<proteinExistence type="predicted"/>
<dbReference type="SUPFAM" id="SSF54928">
    <property type="entry name" value="RNA-binding domain, RBD"/>
    <property type="match status" value="1"/>
</dbReference>
<reference evidence="2" key="1">
    <citation type="submission" date="2022-11" db="EMBL/GenBank/DDBJ databases">
        <authorList>
            <person name="Scott C."/>
            <person name="Bruce N."/>
        </authorList>
    </citation>
    <scope>NUCLEOTIDE SEQUENCE</scope>
</reference>
<sequence length="153" mass="16772">MSLEAAPQDNGCCGSLLSFPTDVGAFGADDRISFSLQSKTYLAVADDGSEYEFNERDKTWAPVDYDQEDDDDLHSLHEAGDNGSALALDSQSRKRRPDPSYDDENPNQSRPQRPKKKAKAPPAPRQNTAVYVTGLPLDATVDEVYDLFSKKGA</sequence>
<gene>
    <name evidence="2" type="ORF">PPNO1_LOCUS6286</name>
</gene>
<dbReference type="GO" id="GO:0005684">
    <property type="term" value="C:U2-type spliceosomal complex"/>
    <property type="evidence" value="ECO:0007669"/>
    <property type="project" value="TreeGrafter"/>
</dbReference>
<dbReference type="InterPro" id="IPR012677">
    <property type="entry name" value="Nucleotide-bd_a/b_plait_sf"/>
</dbReference>
<dbReference type="Gene3D" id="3.30.70.330">
    <property type="match status" value="1"/>
</dbReference>
<evidence type="ECO:0000313" key="3">
    <source>
        <dbReference type="Proteomes" id="UP000838763"/>
    </source>
</evidence>
<dbReference type="PANTHER" id="PTHR15608:SF0">
    <property type="entry name" value="HIV TAT-SPECIFIC FACTOR 1"/>
    <property type="match status" value="1"/>
</dbReference>
<name>A0A9P1H4J9_9PEZI</name>
<evidence type="ECO:0008006" key="4">
    <source>
        <dbReference type="Google" id="ProtNLM"/>
    </source>
</evidence>
<evidence type="ECO:0000256" key="1">
    <source>
        <dbReference type="SAM" id="MobiDB-lite"/>
    </source>
</evidence>
<dbReference type="EMBL" id="CALLCH030000015">
    <property type="protein sequence ID" value="CAI4216634.1"/>
    <property type="molecule type" value="Genomic_DNA"/>
</dbReference>
<evidence type="ECO:0000313" key="2">
    <source>
        <dbReference type="EMBL" id="CAI4216634.1"/>
    </source>
</evidence>
<dbReference type="InterPro" id="IPR035979">
    <property type="entry name" value="RBD_domain_sf"/>
</dbReference>
<dbReference type="AlphaFoldDB" id="A0A9P1H4J9"/>
<dbReference type="InterPro" id="IPR034393">
    <property type="entry name" value="TatSF1-like"/>
</dbReference>
<dbReference type="Proteomes" id="UP000838763">
    <property type="component" value="Unassembled WGS sequence"/>
</dbReference>